<comment type="caution">
    <text evidence="15">The sequence shown here is derived from an EMBL/GenBank/DDBJ whole genome shotgun (WGS) entry which is preliminary data.</text>
</comment>
<dbReference type="GO" id="GO:0005737">
    <property type="term" value="C:cytoplasm"/>
    <property type="evidence" value="ECO:0007669"/>
    <property type="project" value="UniProtKB-SubCell"/>
</dbReference>
<protein>
    <recommendedName>
        <fullName evidence="3">Beta sliding clamp</fullName>
    </recommendedName>
    <alternativeName>
        <fullName evidence="11">Beta-clamp processivity factor</fullName>
    </alternativeName>
    <alternativeName>
        <fullName evidence="10">DNA polymerase III beta sliding clamp subunit</fullName>
    </alternativeName>
</protein>
<dbReference type="GO" id="GO:0003677">
    <property type="term" value="F:DNA binding"/>
    <property type="evidence" value="ECO:0007669"/>
    <property type="project" value="UniProtKB-KW"/>
</dbReference>
<evidence type="ECO:0000256" key="6">
    <source>
        <dbReference type="ARBA" id="ARBA00022695"/>
    </source>
</evidence>
<dbReference type="Gene3D" id="3.10.150.10">
    <property type="entry name" value="DNA Polymerase III, subunit A, domain 2"/>
    <property type="match status" value="1"/>
</dbReference>
<evidence type="ECO:0000256" key="11">
    <source>
        <dbReference type="ARBA" id="ARBA00033276"/>
    </source>
</evidence>
<comment type="subcellular location">
    <subcellularLocation>
        <location evidence="1">Cytoplasm</location>
    </subcellularLocation>
</comment>
<feature type="domain" description="DNA polymerase III beta sliding clamp C-terminal" evidence="14">
    <location>
        <begin position="261"/>
        <end position="361"/>
    </location>
</feature>
<dbReference type="PANTHER" id="PTHR30478">
    <property type="entry name" value="DNA POLYMERASE III SUBUNIT BETA"/>
    <property type="match status" value="1"/>
</dbReference>
<sequence>MENIGPFFRTNRNSILKCIQTTSEVTDLKQTDIFNSFLITDNKRRVYLISSNGETQTQSSVKHNHSLSLAVPFLVHIKSLTNMIKLALAETIAFVCNKIHLTIFTESTSFHVKAMRASKYPLVYGVSEECIVLIVNQKVLKQLFKVTLFSIAKHELYSQVNNICVVFRNGSLNCITLDEHRLSYASANLRIYSNSSVTAVMTRNSLSELYKHLEYTNHLSKIYISRNYIRYTASNSEIICKQVVGKQPNVNYILKREYLFFLEVDRLLLVTALNRLVVLITDDLKIVNLSLKAGRLAIRATNLTDEKLEEVVPIRSYNKHLHSSEVSINISYFIELLTNIDFLLVKLLVEGNSKSIMLVQHTTYRHVIVMSKV</sequence>
<evidence type="ECO:0000256" key="5">
    <source>
        <dbReference type="ARBA" id="ARBA00022679"/>
    </source>
</evidence>
<dbReference type="AlphaFoldDB" id="A0A2G0V794"/>
<keyword evidence="6 15" id="KW-0548">Nucleotidyltransferase</keyword>
<dbReference type="InterPro" id="IPR046938">
    <property type="entry name" value="DNA_clamp_sf"/>
</dbReference>
<evidence type="ECO:0000256" key="8">
    <source>
        <dbReference type="ARBA" id="ARBA00022932"/>
    </source>
</evidence>
<feature type="domain" description="DNA polymerase III beta sliding clamp N-terminal" evidence="12">
    <location>
        <begin position="8"/>
        <end position="123"/>
    </location>
</feature>
<evidence type="ECO:0000259" key="13">
    <source>
        <dbReference type="Pfam" id="PF02767"/>
    </source>
</evidence>
<accession>A0A2G0V794</accession>
<keyword evidence="5 15" id="KW-0808">Transferase</keyword>
<evidence type="ECO:0000256" key="9">
    <source>
        <dbReference type="ARBA" id="ARBA00023125"/>
    </source>
</evidence>
<evidence type="ECO:0000256" key="1">
    <source>
        <dbReference type="ARBA" id="ARBA00004496"/>
    </source>
</evidence>
<dbReference type="InterPro" id="IPR022635">
    <property type="entry name" value="DNA_polIII_beta_C"/>
</dbReference>
<dbReference type="InterPro" id="IPR022637">
    <property type="entry name" value="DNA_polIII_beta_cen"/>
</dbReference>
<evidence type="ECO:0000313" key="15">
    <source>
        <dbReference type="EMBL" id="PHN16345.1"/>
    </source>
</evidence>
<evidence type="ECO:0000259" key="12">
    <source>
        <dbReference type="Pfam" id="PF00712"/>
    </source>
</evidence>
<feature type="domain" description="DNA polymerase III beta sliding clamp central" evidence="13">
    <location>
        <begin position="135"/>
        <end position="249"/>
    </location>
</feature>
<keyword evidence="7" id="KW-0235">DNA replication</keyword>
<dbReference type="Pfam" id="PF00712">
    <property type="entry name" value="DNA_pol3_beta"/>
    <property type="match status" value="1"/>
</dbReference>
<keyword evidence="8" id="KW-0239">DNA-directed DNA polymerase</keyword>
<evidence type="ECO:0000256" key="3">
    <source>
        <dbReference type="ARBA" id="ARBA00021035"/>
    </source>
</evidence>
<organism evidence="15 16">
    <name type="scientific">Candidatus Tremblayella phenacoccinincola</name>
    <dbReference type="NCBI Taxonomy" id="1010676"/>
    <lineage>
        <taxon>Bacteria</taxon>
        <taxon>Pseudomonadati</taxon>
        <taxon>Pseudomonadota</taxon>
        <taxon>Betaproteobacteria</taxon>
        <taxon>Candidatus Tremblayella</taxon>
    </lineage>
</organism>
<dbReference type="GO" id="GO:0003887">
    <property type="term" value="F:DNA-directed DNA polymerase activity"/>
    <property type="evidence" value="ECO:0007669"/>
    <property type="project" value="UniProtKB-KW"/>
</dbReference>
<comment type="similarity">
    <text evidence="2">Belongs to the beta sliding clamp family.</text>
</comment>
<dbReference type="InterPro" id="IPR022634">
    <property type="entry name" value="DNA_polIII_beta_N"/>
</dbReference>
<keyword evidence="9" id="KW-0238">DNA-binding</keyword>
<proteinExistence type="inferred from homology"/>
<dbReference type="SMART" id="SM00480">
    <property type="entry name" value="POL3Bc"/>
    <property type="match status" value="1"/>
</dbReference>
<dbReference type="EMBL" id="MKGN01000002">
    <property type="protein sequence ID" value="PHN16345.1"/>
    <property type="molecule type" value="Genomic_DNA"/>
</dbReference>
<dbReference type="Proteomes" id="UP000222818">
    <property type="component" value="Unassembled WGS sequence"/>
</dbReference>
<reference evidence="15 16" key="1">
    <citation type="journal article" date="2017" name="ISME J.">
        <title>Tremblaya phenacola PPER: an evolutionary beta-gammaproteobacterium collage.</title>
        <authorList>
            <person name="Gil R."/>
            <person name="Vargas-Chavez C."/>
            <person name="Lopez-Madrigal S."/>
            <person name="Santos-Garcia D."/>
            <person name="Latorre A."/>
            <person name="Moya A."/>
        </authorList>
    </citation>
    <scope>NUCLEOTIDE SEQUENCE [LARGE SCALE GENOMIC DNA]</scope>
    <source>
        <strain evidence="15 16">PPER</strain>
    </source>
</reference>
<dbReference type="OrthoDB" id="8421503at2"/>
<evidence type="ECO:0000256" key="4">
    <source>
        <dbReference type="ARBA" id="ARBA00022490"/>
    </source>
</evidence>
<evidence type="ECO:0000256" key="10">
    <source>
        <dbReference type="ARBA" id="ARBA00030988"/>
    </source>
</evidence>
<dbReference type="RefSeq" id="WP_099336771.1">
    <property type="nucleotide sequence ID" value="NZ_MKGN01000002.1"/>
</dbReference>
<evidence type="ECO:0000256" key="2">
    <source>
        <dbReference type="ARBA" id="ARBA00010752"/>
    </source>
</evidence>
<dbReference type="GO" id="GO:0008408">
    <property type="term" value="F:3'-5' exonuclease activity"/>
    <property type="evidence" value="ECO:0007669"/>
    <property type="project" value="InterPro"/>
</dbReference>
<name>A0A2G0V794_9PROT</name>
<dbReference type="Pfam" id="PF02768">
    <property type="entry name" value="DNA_pol3_beta_3"/>
    <property type="match status" value="1"/>
</dbReference>
<evidence type="ECO:0000313" key="16">
    <source>
        <dbReference type="Proteomes" id="UP000222818"/>
    </source>
</evidence>
<keyword evidence="16" id="KW-1185">Reference proteome</keyword>
<dbReference type="PANTHER" id="PTHR30478:SF0">
    <property type="entry name" value="BETA SLIDING CLAMP"/>
    <property type="match status" value="1"/>
</dbReference>
<keyword evidence="4" id="KW-0963">Cytoplasm</keyword>
<gene>
    <name evidence="15" type="primary">dnaN</name>
    <name evidence="15" type="ORF">TPPER_00016</name>
</gene>
<dbReference type="GO" id="GO:0009360">
    <property type="term" value="C:DNA polymerase III complex"/>
    <property type="evidence" value="ECO:0007669"/>
    <property type="project" value="InterPro"/>
</dbReference>
<dbReference type="Pfam" id="PF02767">
    <property type="entry name" value="DNA_pol3_beta_2"/>
    <property type="match status" value="1"/>
</dbReference>
<dbReference type="GO" id="GO:0006271">
    <property type="term" value="P:DNA strand elongation involved in DNA replication"/>
    <property type="evidence" value="ECO:0007669"/>
    <property type="project" value="TreeGrafter"/>
</dbReference>
<evidence type="ECO:0000259" key="14">
    <source>
        <dbReference type="Pfam" id="PF02768"/>
    </source>
</evidence>
<dbReference type="InterPro" id="IPR001001">
    <property type="entry name" value="DNA_polIII_beta"/>
</dbReference>
<evidence type="ECO:0000256" key="7">
    <source>
        <dbReference type="ARBA" id="ARBA00022705"/>
    </source>
</evidence>
<dbReference type="Gene3D" id="3.70.10.10">
    <property type="match status" value="1"/>
</dbReference>
<dbReference type="SUPFAM" id="SSF55979">
    <property type="entry name" value="DNA clamp"/>
    <property type="match status" value="3"/>
</dbReference>